<keyword evidence="3" id="KW-0547">Nucleotide-binding</keyword>
<proteinExistence type="predicted"/>
<dbReference type="InterPro" id="IPR003593">
    <property type="entry name" value="AAA+_ATPase"/>
</dbReference>
<dbReference type="SUPFAM" id="SSF90123">
    <property type="entry name" value="ABC transporter transmembrane region"/>
    <property type="match status" value="1"/>
</dbReference>
<comment type="subcellular location">
    <subcellularLocation>
        <location evidence="1">Membrane</location>
        <topology evidence="1">Multi-pass membrane protein</topology>
    </subcellularLocation>
</comment>
<dbReference type="Gene3D" id="1.20.1560.10">
    <property type="entry name" value="ABC transporter type 1, transmembrane domain"/>
    <property type="match status" value="1"/>
</dbReference>
<dbReference type="PROSITE" id="PS00211">
    <property type="entry name" value="ABC_TRANSPORTER_1"/>
    <property type="match status" value="1"/>
</dbReference>
<dbReference type="GO" id="GO:0005524">
    <property type="term" value="F:ATP binding"/>
    <property type="evidence" value="ECO:0007669"/>
    <property type="project" value="UniProtKB-KW"/>
</dbReference>
<gene>
    <name evidence="10" type="ORF">MNBD_IGNAVI01-463</name>
</gene>
<evidence type="ECO:0000256" key="7">
    <source>
        <dbReference type="SAM" id="Phobius"/>
    </source>
</evidence>
<reference evidence="10" key="1">
    <citation type="submission" date="2018-06" db="EMBL/GenBank/DDBJ databases">
        <authorList>
            <person name="Zhirakovskaya E."/>
        </authorList>
    </citation>
    <scope>NUCLEOTIDE SEQUENCE</scope>
</reference>
<feature type="domain" description="ABC transmembrane type-1" evidence="9">
    <location>
        <begin position="19"/>
        <end position="343"/>
    </location>
</feature>
<dbReference type="InterPro" id="IPR027417">
    <property type="entry name" value="P-loop_NTPase"/>
</dbReference>
<evidence type="ECO:0000256" key="3">
    <source>
        <dbReference type="ARBA" id="ARBA00022741"/>
    </source>
</evidence>
<sequence length="625" mass="70543">MDIFLRILAYVKPFWKHLVLSIVSVFLFALMNGLSIYLTIPLLDALFQQGTPKTAVQAAPKSSASNLVPDWVNNTIDDISKSFQDYVLSGDTADVLFKISILIIIAFALKNLFSYISSYFMAYVEQGMIRDLRNNLYQHLHKLPMSFFKNERTGDLISRITSDVGRIQQSITAVFLNIFRDPITIIVFFGIAFSISWKLTLFSLLIVPLSIGIIGWIGSRLRKQSLLLQKKLGNITALLQETISGVKIVKAFGMEDFETKRFEHETQRFFEIILKKVRISNISSPTTEIIAVILGAVIIYFGGRLVLIEHEIKASEFMGFLFAIFQMMPPMKQMSTLNNKIQESIGAASRVFEILDTEPNISNIENPTPLDSFNDKITFENVTFQYSDSPEKILDNVSLVAKKGQIIALVGSSGAGKTTLVDLIPRFYDPTEGRVLIDGKDLREVRIEDLRKLMGIVTQETVLFNETVYNNIAYGLTDTPKEKVIEVAKIANAHEFILELPNGYETIIGEQGTKISGGQRQRISIARALLKNPPIMIFDEATSALDNESEVLVQEAIEHLMQERTTFVIAHRLSTIRNADKIFVLDKGRMVQEGKHDELLLDEEGIYKKLYDLQFRSQANRTNGN</sequence>
<keyword evidence="5 7" id="KW-1133">Transmembrane helix</keyword>
<dbReference type="GO" id="GO:0015421">
    <property type="term" value="F:ABC-type oligopeptide transporter activity"/>
    <property type="evidence" value="ECO:0007669"/>
    <property type="project" value="TreeGrafter"/>
</dbReference>
<dbReference type="PROSITE" id="PS50893">
    <property type="entry name" value="ABC_TRANSPORTER_2"/>
    <property type="match status" value="1"/>
</dbReference>
<feature type="domain" description="ABC transporter" evidence="8">
    <location>
        <begin position="377"/>
        <end position="612"/>
    </location>
</feature>
<dbReference type="PROSITE" id="PS50929">
    <property type="entry name" value="ABC_TM1F"/>
    <property type="match status" value="1"/>
</dbReference>
<dbReference type="GO" id="GO:0016020">
    <property type="term" value="C:membrane"/>
    <property type="evidence" value="ECO:0007669"/>
    <property type="project" value="UniProtKB-SubCell"/>
</dbReference>
<evidence type="ECO:0000256" key="2">
    <source>
        <dbReference type="ARBA" id="ARBA00022692"/>
    </source>
</evidence>
<dbReference type="PANTHER" id="PTHR43394">
    <property type="entry name" value="ATP-DEPENDENT PERMEASE MDL1, MITOCHONDRIAL"/>
    <property type="match status" value="1"/>
</dbReference>
<keyword evidence="4 10" id="KW-0067">ATP-binding</keyword>
<dbReference type="Pfam" id="PF00664">
    <property type="entry name" value="ABC_membrane"/>
    <property type="match status" value="1"/>
</dbReference>
<keyword evidence="2 7" id="KW-0812">Transmembrane</keyword>
<feature type="transmembrane region" description="Helical" evidence="7">
    <location>
        <begin position="201"/>
        <end position="221"/>
    </location>
</feature>
<keyword evidence="6 7" id="KW-0472">Membrane</keyword>
<dbReference type="InterPro" id="IPR039421">
    <property type="entry name" value="Type_1_exporter"/>
</dbReference>
<feature type="transmembrane region" description="Helical" evidence="7">
    <location>
        <begin position="18"/>
        <end position="40"/>
    </location>
</feature>
<dbReference type="InterPro" id="IPR011527">
    <property type="entry name" value="ABC1_TM_dom"/>
</dbReference>
<protein>
    <submittedName>
        <fullName evidence="10">Efflux ABC transporter, permease/ATP-binding protein</fullName>
    </submittedName>
</protein>
<dbReference type="InterPro" id="IPR017871">
    <property type="entry name" value="ABC_transporter-like_CS"/>
</dbReference>
<organism evidence="10">
    <name type="scientific">hydrothermal vent metagenome</name>
    <dbReference type="NCBI Taxonomy" id="652676"/>
    <lineage>
        <taxon>unclassified sequences</taxon>
        <taxon>metagenomes</taxon>
        <taxon>ecological metagenomes</taxon>
    </lineage>
</organism>
<dbReference type="PANTHER" id="PTHR43394:SF1">
    <property type="entry name" value="ATP-BINDING CASSETTE SUB-FAMILY B MEMBER 10, MITOCHONDRIAL"/>
    <property type="match status" value="1"/>
</dbReference>
<evidence type="ECO:0000256" key="1">
    <source>
        <dbReference type="ARBA" id="ARBA00004141"/>
    </source>
</evidence>
<dbReference type="Gene3D" id="3.40.50.300">
    <property type="entry name" value="P-loop containing nucleotide triphosphate hydrolases"/>
    <property type="match status" value="1"/>
</dbReference>
<evidence type="ECO:0000313" key="10">
    <source>
        <dbReference type="EMBL" id="VAX25488.1"/>
    </source>
</evidence>
<feature type="transmembrane region" description="Helical" evidence="7">
    <location>
        <begin position="95"/>
        <end position="113"/>
    </location>
</feature>
<evidence type="ECO:0000259" key="8">
    <source>
        <dbReference type="PROSITE" id="PS50893"/>
    </source>
</evidence>
<dbReference type="FunFam" id="3.40.50.300:FF:000218">
    <property type="entry name" value="Multidrug ABC transporter ATP-binding protein"/>
    <property type="match status" value="1"/>
</dbReference>
<dbReference type="SMART" id="SM00382">
    <property type="entry name" value="AAA"/>
    <property type="match status" value="1"/>
</dbReference>
<dbReference type="Pfam" id="PF00005">
    <property type="entry name" value="ABC_tran"/>
    <property type="match status" value="1"/>
</dbReference>
<dbReference type="AlphaFoldDB" id="A0A3B1CNE6"/>
<dbReference type="InterPro" id="IPR003439">
    <property type="entry name" value="ABC_transporter-like_ATP-bd"/>
</dbReference>
<dbReference type="InterPro" id="IPR036640">
    <property type="entry name" value="ABC1_TM_sf"/>
</dbReference>
<feature type="transmembrane region" description="Helical" evidence="7">
    <location>
        <begin position="174"/>
        <end position="195"/>
    </location>
</feature>
<evidence type="ECO:0000256" key="6">
    <source>
        <dbReference type="ARBA" id="ARBA00023136"/>
    </source>
</evidence>
<accession>A0A3B1CNE6</accession>
<dbReference type="SUPFAM" id="SSF52540">
    <property type="entry name" value="P-loop containing nucleoside triphosphate hydrolases"/>
    <property type="match status" value="1"/>
</dbReference>
<dbReference type="EMBL" id="UOGD01000299">
    <property type="protein sequence ID" value="VAX25488.1"/>
    <property type="molecule type" value="Genomic_DNA"/>
</dbReference>
<dbReference type="GO" id="GO:0016887">
    <property type="term" value="F:ATP hydrolysis activity"/>
    <property type="evidence" value="ECO:0007669"/>
    <property type="project" value="InterPro"/>
</dbReference>
<evidence type="ECO:0000256" key="5">
    <source>
        <dbReference type="ARBA" id="ARBA00022989"/>
    </source>
</evidence>
<name>A0A3B1CNE6_9ZZZZ</name>
<dbReference type="CDD" id="cd03251">
    <property type="entry name" value="ABCC_MsbA"/>
    <property type="match status" value="1"/>
</dbReference>
<evidence type="ECO:0000259" key="9">
    <source>
        <dbReference type="PROSITE" id="PS50929"/>
    </source>
</evidence>
<dbReference type="CDD" id="cd18552">
    <property type="entry name" value="ABC_6TM_MsbA_like"/>
    <property type="match status" value="1"/>
</dbReference>
<evidence type="ECO:0000256" key="4">
    <source>
        <dbReference type="ARBA" id="ARBA00022840"/>
    </source>
</evidence>
<feature type="transmembrane region" description="Helical" evidence="7">
    <location>
        <begin position="289"/>
        <end position="308"/>
    </location>
</feature>